<evidence type="ECO:0000313" key="2">
    <source>
        <dbReference type="EMBL" id="KAJ6645858.1"/>
    </source>
</evidence>
<feature type="domain" description="Tc1-like transposase DDE" evidence="1">
    <location>
        <begin position="92"/>
        <end position="155"/>
    </location>
</feature>
<sequence length="214" mass="24924">MGPIKHHSQNLERKRNFSLHCSPETKIDQATKGGGIRVRKFDTGFKAKYIHERQRSGRISAGYWGWISKDGPGELISVGGRLYSENFGGFKDMVFMQDNYSIHNAQICMKWFSKHPDLVRLEAPVNSPDLNPIENVWGEMVRDWVAIYPRNIDNLNAVVMRIWKELREKPDYFQSLYNSIQNRRNTVIDANGDHIDLLRIFPKLPKNFHVIIQQ</sequence>
<dbReference type="Pfam" id="PF13358">
    <property type="entry name" value="DDE_3"/>
    <property type="match status" value="1"/>
</dbReference>
<protein>
    <submittedName>
        <fullName evidence="2">Transposable element Tc3 transposase</fullName>
    </submittedName>
</protein>
<dbReference type="InterPro" id="IPR036397">
    <property type="entry name" value="RNaseH_sf"/>
</dbReference>
<gene>
    <name evidence="2" type="primary">tc3a_0</name>
    <name evidence="2" type="ORF">Bhyg_01067</name>
</gene>
<dbReference type="EMBL" id="WJQU01000001">
    <property type="protein sequence ID" value="KAJ6645858.1"/>
    <property type="molecule type" value="Genomic_DNA"/>
</dbReference>
<accession>A0A9Q0N8Q8</accession>
<organism evidence="2 3">
    <name type="scientific">Pseudolycoriella hygida</name>
    <dbReference type="NCBI Taxonomy" id="35572"/>
    <lineage>
        <taxon>Eukaryota</taxon>
        <taxon>Metazoa</taxon>
        <taxon>Ecdysozoa</taxon>
        <taxon>Arthropoda</taxon>
        <taxon>Hexapoda</taxon>
        <taxon>Insecta</taxon>
        <taxon>Pterygota</taxon>
        <taxon>Neoptera</taxon>
        <taxon>Endopterygota</taxon>
        <taxon>Diptera</taxon>
        <taxon>Nematocera</taxon>
        <taxon>Sciaroidea</taxon>
        <taxon>Sciaridae</taxon>
        <taxon>Pseudolycoriella</taxon>
    </lineage>
</organism>
<dbReference type="GO" id="GO:0003676">
    <property type="term" value="F:nucleic acid binding"/>
    <property type="evidence" value="ECO:0007669"/>
    <property type="project" value="InterPro"/>
</dbReference>
<reference evidence="2" key="1">
    <citation type="submission" date="2022-07" db="EMBL/GenBank/DDBJ databases">
        <authorList>
            <person name="Trinca V."/>
            <person name="Uliana J.V.C."/>
            <person name="Torres T.T."/>
            <person name="Ward R.J."/>
            <person name="Monesi N."/>
        </authorList>
    </citation>
    <scope>NUCLEOTIDE SEQUENCE</scope>
    <source>
        <strain evidence="2">HSMRA1968</strain>
        <tissue evidence="2">Whole embryos</tissue>
    </source>
</reference>
<keyword evidence="3" id="KW-1185">Reference proteome</keyword>
<dbReference type="Proteomes" id="UP001151699">
    <property type="component" value="Chromosome A"/>
</dbReference>
<name>A0A9Q0N8Q8_9DIPT</name>
<dbReference type="Gene3D" id="3.30.420.10">
    <property type="entry name" value="Ribonuclease H-like superfamily/Ribonuclease H"/>
    <property type="match status" value="1"/>
</dbReference>
<evidence type="ECO:0000259" key="1">
    <source>
        <dbReference type="Pfam" id="PF13358"/>
    </source>
</evidence>
<evidence type="ECO:0000313" key="3">
    <source>
        <dbReference type="Proteomes" id="UP001151699"/>
    </source>
</evidence>
<dbReference type="AlphaFoldDB" id="A0A9Q0N8Q8"/>
<dbReference type="InterPro" id="IPR038717">
    <property type="entry name" value="Tc1-like_DDE_dom"/>
</dbReference>
<dbReference type="OrthoDB" id="9996331at2759"/>
<comment type="caution">
    <text evidence="2">The sequence shown here is derived from an EMBL/GenBank/DDBJ whole genome shotgun (WGS) entry which is preliminary data.</text>
</comment>
<proteinExistence type="predicted"/>